<evidence type="ECO:0000256" key="1">
    <source>
        <dbReference type="SAM" id="SignalP"/>
    </source>
</evidence>
<accession>A0A3N6MYY1</accession>
<dbReference type="InterPro" id="IPR010727">
    <property type="entry name" value="DUF1302"/>
</dbReference>
<dbReference type="AlphaFoldDB" id="A0A3N6MYY1"/>
<dbReference type="Proteomes" id="UP000272778">
    <property type="component" value="Unassembled WGS sequence"/>
</dbReference>
<evidence type="ECO:0000313" key="3">
    <source>
        <dbReference type="Proteomes" id="UP000272778"/>
    </source>
</evidence>
<sequence>MKTKIKKSALLVAGLTSLGYAGVANAYTFSLDDGNINGAFNNTFTLGTGIRTQNPSCGEIIGTNGGPGNPAPSFGSGPVPGCLDALSMVNDQGNLNTKAGRLFTTYLDGTSELALRFPNSWQFFTRVNYIKDFSAINPSGTFSGAGIGQSFPQGAESQLSFKARLLDLWVSHSFSIAGQPASFKIGNQVLNWGESLFLPGGINATNSVDVMRLSVPGTQLKEAVLPAPIADGSVSFGHGVSLESYIQAGWNGDYFPPVGSYWSTATIGAGAEHYGAFSASTNYPAWSVNQGGLALRFSPEELQANFALYAMQYTDKAPVIGYSDPSTFSGAFYHYLPHRVLFGASTNFQIGDWALGGEVSYRPRDAVSLNTLGSNNVNGLGCLANGQCYVDEQKVQVNLTALLSMTPSDYGWLLRMLGNASTATLMAEAAFIDYPGLKNSYQGVPVAAGYWGWGFDTPGASGFTTGQAGGKGTAFSWGYNVDFSWTYDGNLMKGWQVTPQIYYFQSVAGYTPNAMALFMKGAKSANISVTFTQNPADWSFGVNYAKFWGPGVLEQPLLGRDYVGLFLTKNL</sequence>
<keyword evidence="3" id="KW-1185">Reference proteome</keyword>
<feature type="chain" id="PRO_5018197274" evidence="1">
    <location>
        <begin position="27"/>
        <end position="571"/>
    </location>
</feature>
<evidence type="ECO:0000313" key="2">
    <source>
        <dbReference type="EMBL" id="RQH08989.1"/>
    </source>
</evidence>
<dbReference type="OrthoDB" id="8522166at2"/>
<dbReference type="RefSeq" id="WP_124149689.1">
    <property type="nucleotide sequence ID" value="NZ_RQIS01000002.1"/>
</dbReference>
<protein>
    <submittedName>
        <fullName evidence="2">DUF1302 family protein</fullName>
    </submittedName>
</protein>
<dbReference type="EMBL" id="RQIS01000002">
    <property type="protein sequence ID" value="RQH08989.1"/>
    <property type="molecule type" value="Genomic_DNA"/>
</dbReference>
<reference evidence="2 3" key="1">
    <citation type="submission" date="2018-11" db="EMBL/GenBank/DDBJ databases">
        <title>Paraburkholderia sp. DHOA04, isolated from soil.</title>
        <authorList>
            <person name="Gao Z.-H."/>
            <person name="Qiu L.-H."/>
            <person name="Fu J.-C."/>
        </authorList>
    </citation>
    <scope>NUCLEOTIDE SEQUENCE [LARGE SCALE GENOMIC DNA]</scope>
    <source>
        <strain evidence="2 3">DHOA04</strain>
    </source>
</reference>
<proteinExistence type="predicted"/>
<keyword evidence="1" id="KW-0732">Signal</keyword>
<name>A0A3N6MYY1_9BURK</name>
<gene>
    <name evidence="2" type="ORF">D1Y85_03730</name>
</gene>
<feature type="signal peptide" evidence="1">
    <location>
        <begin position="1"/>
        <end position="26"/>
    </location>
</feature>
<dbReference type="Pfam" id="PF06980">
    <property type="entry name" value="DUF1302"/>
    <property type="match status" value="1"/>
</dbReference>
<organism evidence="2 3">
    <name type="scientific">Paraburkholderia dinghuensis</name>
    <dbReference type="NCBI Taxonomy" id="2305225"/>
    <lineage>
        <taxon>Bacteria</taxon>
        <taxon>Pseudomonadati</taxon>
        <taxon>Pseudomonadota</taxon>
        <taxon>Betaproteobacteria</taxon>
        <taxon>Burkholderiales</taxon>
        <taxon>Burkholderiaceae</taxon>
        <taxon>Paraburkholderia</taxon>
    </lineage>
</organism>
<comment type="caution">
    <text evidence="2">The sequence shown here is derived from an EMBL/GenBank/DDBJ whole genome shotgun (WGS) entry which is preliminary data.</text>
</comment>